<evidence type="ECO:0000313" key="13">
    <source>
        <dbReference type="Proteomes" id="UP000586093"/>
    </source>
</evidence>
<dbReference type="Gene3D" id="3.30.2350.10">
    <property type="entry name" value="Pseudouridine synthase"/>
    <property type="match status" value="1"/>
</dbReference>
<dbReference type="PANTHER" id="PTHR21600:SF56">
    <property type="entry name" value="TRNA PSEUDOURIDINE SYNTHASE C"/>
    <property type="match status" value="1"/>
</dbReference>
<evidence type="ECO:0000256" key="4">
    <source>
        <dbReference type="ARBA" id="ARBA00037670"/>
    </source>
</evidence>
<sequence>MTLLHDDGDWLAVHKPAGLLVHRSPLDAANTDTVQHRLKAQLGAWLLPVHRLDRGTSGVLLLARTPAAVRAAQAPFLDGRVRKHYLGLVRGWPAGPMAVDHPLRPEDAGPEAPAQPAWTAFAPLARLAVEGGADPRHPQSRYALVAAWPRSGRRHQIRRHLKHLAHPLVGDATHGKGEHNRWWAAALGRPRLWLHAQALGLPHPDGGWLHLASPLDAPWNADWQALAAWPGWQTPWPETAWGATPPELPAGLDEGQDPSDSGGPDGRDRSIDLDGPARPSPPSPPAPDAPAGHAPPAG</sequence>
<evidence type="ECO:0000256" key="7">
    <source>
        <dbReference type="ARBA" id="ARBA00041803"/>
    </source>
</evidence>
<proteinExistence type="predicted"/>
<dbReference type="InterPro" id="IPR050188">
    <property type="entry name" value="RluA_PseudoU_synthase"/>
</dbReference>
<evidence type="ECO:0000256" key="10">
    <source>
        <dbReference type="SAM" id="MobiDB-lite"/>
    </source>
</evidence>
<evidence type="ECO:0000256" key="2">
    <source>
        <dbReference type="ARBA" id="ARBA00023235"/>
    </source>
</evidence>
<dbReference type="GO" id="GO:0008033">
    <property type="term" value="P:tRNA processing"/>
    <property type="evidence" value="ECO:0007669"/>
    <property type="project" value="UniProtKB-KW"/>
</dbReference>
<dbReference type="Pfam" id="PF00849">
    <property type="entry name" value="PseudoU_synth_2"/>
    <property type="match status" value="1"/>
</dbReference>
<dbReference type="InterPro" id="IPR006224">
    <property type="entry name" value="PsdUridine_synth_RluA-like_CS"/>
</dbReference>
<evidence type="ECO:0000259" key="11">
    <source>
        <dbReference type="Pfam" id="PF00849"/>
    </source>
</evidence>
<gene>
    <name evidence="12" type="ORF">H4F90_02320</name>
</gene>
<dbReference type="GO" id="GO:0000455">
    <property type="term" value="P:enzyme-directed rRNA pseudouridine synthesis"/>
    <property type="evidence" value="ECO:0007669"/>
    <property type="project" value="TreeGrafter"/>
</dbReference>
<evidence type="ECO:0000256" key="5">
    <source>
        <dbReference type="ARBA" id="ARBA00038943"/>
    </source>
</evidence>
<dbReference type="SUPFAM" id="SSF55120">
    <property type="entry name" value="Pseudouridine synthase"/>
    <property type="match status" value="1"/>
</dbReference>
<feature type="domain" description="Pseudouridine synthase RsuA/RluA-like" evidence="11">
    <location>
        <begin position="10"/>
        <end position="163"/>
    </location>
</feature>
<evidence type="ECO:0000256" key="9">
    <source>
        <dbReference type="ARBA" id="ARBA00043049"/>
    </source>
</evidence>
<protein>
    <recommendedName>
        <fullName evidence="6">tRNA pseudouridine synthase C</fullName>
        <ecNumber evidence="5">5.4.99.26</ecNumber>
    </recommendedName>
    <alternativeName>
        <fullName evidence="8">tRNA pseudouridine(65) synthase</fullName>
    </alternativeName>
    <alternativeName>
        <fullName evidence="9">tRNA pseudouridylate synthase C</fullName>
    </alternativeName>
    <alternativeName>
        <fullName evidence="7">tRNA-uridine isomerase C</fullName>
    </alternativeName>
</protein>
<dbReference type="GO" id="GO:0003723">
    <property type="term" value="F:RNA binding"/>
    <property type="evidence" value="ECO:0007669"/>
    <property type="project" value="InterPro"/>
</dbReference>
<reference evidence="12 13" key="1">
    <citation type="submission" date="2020-08" db="EMBL/GenBank/DDBJ databases">
        <title>Aquariorum lacteus gen. nov., sp. nov., a new member of the family Comamonadaceae, isolated from freshwater aquarium.</title>
        <authorList>
            <person name="Chun S.-J."/>
        </authorList>
    </citation>
    <scope>NUCLEOTIDE SEQUENCE [LARGE SCALE GENOMIC DNA]</scope>
    <source>
        <strain evidence="12 13">SJAQ100</strain>
    </source>
</reference>
<evidence type="ECO:0000256" key="6">
    <source>
        <dbReference type="ARBA" id="ARBA00040675"/>
    </source>
</evidence>
<evidence type="ECO:0000256" key="1">
    <source>
        <dbReference type="ARBA" id="ARBA00022694"/>
    </source>
</evidence>
<feature type="compositionally biased region" description="Low complexity" evidence="10">
    <location>
        <begin position="289"/>
        <end position="298"/>
    </location>
</feature>
<comment type="function">
    <text evidence="4">Responsible for synthesis of pseudouridine from uracil-65 in transfer RNAs.</text>
</comment>
<evidence type="ECO:0000256" key="3">
    <source>
        <dbReference type="ARBA" id="ARBA00036607"/>
    </source>
</evidence>
<dbReference type="PANTHER" id="PTHR21600">
    <property type="entry name" value="MITOCHONDRIAL RNA PSEUDOURIDINE SYNTHASE"/>
    <property type="match status" value="1"/>
</dbReference>
<evidence type="ECO:0000256" key="8">
    <source>
        <dbReference type="ARBA" id="ARBA00041975"/>
    </source>
</evidence>
<dbReference type="AlphaFoldDB" id="A0A839HSK6"/>
<dbReference type="GO" id="GO:0160149">
    <property type="term" value="F:tRNA pseudouridine(65) synthase activity"/>
    <property type="evidence" value="ECO:0007669"/>
    <property type="project" value="UniProtKB-EC"/>
</dbReference>
<feature type="region of interest" description="Disordered" evidence="10">
    <location>
        <begin position="234"/>
        <end position="298"/>
    </location>
</feature>
<organism evidence="12 13">
    <name type="scientific">Aquariibacter albus</name>
    <dbReference type="NCBI Taxonomy" id="2759899"/>
    <lineage>
        <taxon>Bacteria</taxon>
        <taxon>Pseudomonadati</taxon>
        <taxon>Pseudomonadota</taxon>
        <taxon>Betaproteobacteria</taxon>
        <taxon>Burkholderiales</taxon>
        <taxon>Sphaerotilaceae</taxon>
        <taxon>Aquariibacter</taxon>
    </lineage>
</organism>
<dbReference type="PROSITE" id="PS01129">
    <property type="entry name" value="PSI_RLU"/>
    <property type="match status" value="1"/>
</dbReference>
<accession>A0A839HSK6</accession>
<dbReference type="Proteomes" id="UP000586093">
    <property type="component" value="Unassembled WGS sequence"/>
</dbReference>
<dbReference type="EMBL" id="JACIVI010000001">
    <property type="protein sequence ID" value="MBB1160814.1"/>
    <property type="molecule type" value="Genomic_DNA"/>
</dbReference>
<dbReference type="EC" id="5.4.99.26" evidence="5"/>
<keyword evidence="1" id="KW-0819">tRNA processing</keyword>
<keyword evidence="13" id="KW-1185">Reference proteome</keyword>
<dbReference type="InterPro" id="IPR006145">
    <property type="entry name" value="PsdUridine_synth_RsuA/RluA"/>
</dbReference>
<comment type="caution">
    <text evidence="12">The sequence shown here is derived from an EMBL/GenBank/DDBJ whole genome shotgun (WGS) entry which is preliminary data.</text>
</comment>
<feature type="compositionally biased region" description="Pro residues" evidence="10">
    <location>
        <begin position="278"/>
        <end position="288"/>
    </location>
</feature>
<evidence type="ECO:0000313" key="12">
    <source>
        <dbReference type="EMBL" id="MBB1160814.1"/>
    </source>
</evidence>
<comment type="catalytic activity">
    <reaction evidence="3">
        <text>uridine(65) in tRNA = pseudouridine(65) in tRNA</text>
        <dbReference type="Rhea" id="RHEA:42536"/>
        <dbReference type="Rhea" id="RHEA-COMP:10103"/>
        <dbReference type="Rhea" id="RHEA-COMP:10104"/>
        <dbReference type="ChEBI" id="CHEBI:65314"/>
        <dbReference type="ChEBI" id="CHEBI:65315"/>
        <dbReference type="EC" id="5.4.99.26"/>
    </reaction>
</comment>
<keyword evidence="2" id="KW-0413">Isomerase</keyword>
<name>A0A839HSK6_9BURK</name>
<dbReference type="InterPro" id="IPR020103">
    <property type="entry name" value="PsdUridine_synth_cat_dom_sf"/>
</dbReference>